<dbReference type="SUPFAM" id="SSF48452">
    <property type="entry name" value="TPR-like"/>
    <property type="match status" value="1"/>
</dbReference>
<dbReference type="AlphaFoldDB" id="A0A9P6UKU8"/>
<name>A0A9P6UKU8_9FUNG</name>
<feature type="compositionally biased region" description="Low complexity" evidence="1">
    <location>
        <begin position="709"/>
        <end position="735"/>
    </location>
</feature>
<reference evidence="3" key="1">
    <citation type="journal article" date="2020" name="Fungal Divers.">
        <title>Resolving the Mortierellaceae phylogeny through synthesis of multi-gene phylogenetics and phylogenomics.</title>
        <authorList>
            <person name="Vandepol N."/>
            <person name="Liber J."/>
            <person name="Desiro A."/>
            <person name="Na H."/>
            <person name="Kennedy M."/>
            <person name="Barry K."/>
            <person name="Grigoriev I.V."/>
            <person name="Miller A.N."/>
            <person name="O'Donnell K."/>
            <person name="Stajich J.E."/>
            <person name="Bonito G."/>
        </authorList>
    </citation>
    <scope>NUCLEOTIDE SEQUENCE</scope>
    <source>
        <strain evidence="3">REB-010B</strain>
    </source>
</reference>
<evidence type="ECO:0000313" key="4">
    <source>
        <dbReference type="Proteomes" id="UP000738325"/>
    </source>
</evidence>
<keyword evidence="2" id="KW-1133">Transmembrane helix</keyword>
<dbReference type="Pfam" id="PF10300">
    <property type="entry name" value="Iml2-TPR_39"/>
    <property type="match status" value="2"/>
</dbReference>
<keyword evidence="2" id="KW-0812">Transmembrane</keyword>
<keyword evidence="4" id="KW-1185">Reference proteome</keyword>
<evidence type="ECO:0000313" key="3">
    <source>
        <dbReference type="EMBL" id="KAG0310913.1"/>
    </source>
</evidence>
<dbReference type="PANTHER" id="PTHR31859">
    <property type="entry name" value="TETRATRICOPEPTIDE REPEAT PROTEIN 39 FAMILY MEMBER"/>
    <property type="match status" value="1"/>
</dbReference>
<feature type="region of interest" description="Disordered" evidence="1">
    <location>
        <begin position="662"/>
        <end position="683"/>
    </location>
</feature>
<organism evidence="3 4">
    <name type="scientific">Dissophora globulifera</name>
    <dbReference type="NCBI Taxonomy" id="979702"/>
    <lineage>
        <taxon>Eukaryota</taxon>
        <taxon>Fungi</taxon>
        <taxon>Fungi incertae sedis</taxon>
        <taxon>Mucoromycota</taxon>
        <taxon>Mortierellomycotina</taxon>
        <taxon>Mortierellomycetes</taxon>
        <taxon>Mortierellales</taxon>
        <taxon>Mortierellaceae</taxon>
        <taxon>Dissophora</taxon>
    </lineage>
</organism>
<dbReference type="PANTHER" id="PTHR31859:SF1">
    <property type="entry name" value="TETRATRICOPEPTIDE REPEAT PROTEIN 39C"/>
    <property type="match status" value="1"/>
</dbReference>
<gene>
    <name evidence="3" type="ORF">BGZ99_010467</name>
</gene>
<dbReference type="EMBL" id="JAAAIP010000989">
    <property type="protein sequence ID" value="KAG0310913.1"/>
    <property type="molecule type" value="Genomic_DNA"/>
</dbReference>
<feature type="compositionally biased region" description="Polar residues" evidence="1">
    <location>
        <begin position="663"/>
        <end position="683"/>
    </location>
</feature>
<dbReference type="InterPro" id="IPR011990">
    <property type="entry name" value="TPR-like_helical_dom_sf"/>
</dbReference>
<dbReference type="GO" id="GO:0005634">
    <property type="term" value="C:nucleus"/>
    <property type="evidence" value="ECO:0007669"/>
    <property type="project" value="TreeGrafter"/>
</dbReference>
<accession>A0A9P6UKU8</accession>
<protein>
    <submittedName>
        <fullName evidence="3">Uncharacterized protein</fullName>
    </submittedName>
</protein>
<comment type="caution">
    <text evidence="3">The sequence shown here is derived from an EMBL/GenBank/DDBJ whole genome shotgun (WGS) entry which is preliminary data.</text>
</comment>
<dbReference type="OrthoDB" id="43460at2759"/>
<evidence type="ECO:0000256" key="2">
    <source>
        <dbReference type="SAM" id="Phobius"/>
    </source>
</evidence>
<evidence type="ECO:0000256" key="1">
    <source>
        <dbReference type="SAM" id="MobiDB-lite"/>
    </source>
</evidence>
<feature type="region of interest" description="Disordered" evidence="1">
    <location>
        <begin position="709"/>
        <end position="756"/>
    </location>
</feature>
<dbReference type="Proteomes" id="UP000738325">
    <property type="component" value="Unassembled WGS sequence"/>
</dbReference>
<proteinExistence type="predicted"/>
<keyword evidence="2" id="KW-0472">Membrane</keyword>
<dbReference type="GO" id="GO:0005829">
    <property type="term" value="C:cytosol"/>
    <property type="evidence" value="ECO:0007669"/>
    <property type="project" value="TreeGrafter"/>
</dbReference>
<dbReference type="GO" id="GO:0005741">
    <property type="term" value="C:mitochondrial outer membrane"/>
    <property type="evidence" value="ECO:0007669"/>
    <property type="project" value="TreeGrafter"/>
</dbReference>
<feature type="transmembrane region" description="Helical" evidence="2">
    <location>
        <begin position="196"/>
        <end position="214"/>
    </location>
</feature>
<sequence>MSDANPRKSNMEKYLDEDLAELRIVMDLFLNSKMNEAEALLRGRHKPDSMYYHFGKALVDALRAILSFRRTDIEKAMKSFDATLKIANSQRKTSSIVGITTAKAFSSWVVGSIGAGTFKGMTRIEKHAELVYAEAMVLRAGFSVLYHQDFWALIEESVSLRSAFAIFNGLKSHLDTVEHELKAGGDISEYFLDEHIITGLIFATSLFNIVISFMPDMIIKMLQFVGFPSDRDWGLALLNTAGKWDPRRNTEPESEFEFEDRLASHNNDGMRRQLCDIAPIVIHLVAASFLPFRHVDYSFAEQINNYNLYKYPDSMFFQFLRARHAQVNTRLDESIAIHEAIKVQPDWKNLTHFSVFEQLMCAMMEGNLDLACTKSRQLLRESNWTKTIFRYLTAITTMRRGWPKEAKKVVELMGKVEAGMQTFCGVEIFPETYCARKANRYMNEGHRLLLPDYDFLVLWNGFDMMPLKSLRNALAIIMTKARRLEAHLPPSMVAIADVSLPKGDFTIEATKGILGTFRSGVHSLTKADKVDGYDHFYDDYCIAHYLLGVVAKNIAYFPEEKFDTEMCALAVRSFKTVFRYAPYIKDDTYAYYFSHYNMGMILMNQGHLDQAEEKFKYLLSTINPTLRGLPALIAGKGRNSLEVLILTKAHAAMFLLNEDRANGRTNTQSPVSGNSGFIRSNGSTPNIDMANLDRLTAVFGGTGLGMAPGAGSRATRYSSTSSTSSPNRGSSTSSTNASKAGREFRQFPTVESSYNR</sequence>
<dbReference type="InterPro" id="IPR019412">
    <property type="entry name" value="IML2/TPR_39"/>
</dbReference>